<dbReference type="EMBL" id="SOSA01000405">
    <property type="protein sequence ID" value="THC91554.1"/>
    <property type="molecule type" value="Genomic_DNA"/>
</dbReference>
<dbReference type="VEuPathDB" id="FungiDB:EYZ11_008994"/>
<organism evidence="1 2">
    <name type="scientific">Aspergillus tanneri</name>
    <dbReference type="NCBI Taxonomy" id="1220188"/>
    <lineage>
        <taxon>Eukaryota</taxon>
        <taxon>Fungi</taxon>
        <taxon>Dikarya</taxon>
        <taxon>Ascomycota</taxon>
        <taxon>Pezizomycotina</taxon>
        <taxon>Eurotiomycetes</taxon>
        <taxon>Eurotiomycetidae</taxon>
        <taxon>Eurotiales</taxon>
        <taxon>Aspergillaceae</taxon>
        <taxon>Aspergillus</taxon>
        <taxon>Aspergillus subgen. Circumdati</taxon>
    </lineage>
</organism>
<gene>
    <name evidence="1" type="ORF">EYZ11_008994</name>
</gene>
<dbReference type="AlphaFoldDB" id="A0A4V3UNK7"/>
<sequence>MQRAMTPISNFFFSHLNSGIQEIVVETFNIISEELTRYAERINFNFSSANRSDLQERFQIVGYLVSGV</sequence>
<name>A0A4V3UNK7_9EURO</name>
<evidence type="ECO:0000313" key="2">
    <source>
        <dbReference type="Proteomes" id="UP000308092"/>
    </source>
</evidence>
<accession>A0A4V3UNK7</accession>
<evidence type="ECO:0000313" key="1">
    <source>
        <dbReference type="EMBL" id="THC91554.1"/>
    </source>
</evidence>
<proteinExistence type="predicted"/>
<comment type="caution">
    <text evidence="1">The sequence shown here is derived from an EMBL/GenBank/DDBJ whole genome shotgun (WGS) entry which is preliminary data.</text>
</comment>
<keyword evidence="2" id="KW-1185">Reference proteome</keyword>
<reference evidence="1 2" key="1">
    <citation type="submission" date="2019-03" db="EMBL/GenBank/DDBJ databases">
        <title>The genome sequence of a newly discovered highly antifungal drug resistant Aspergillus species, Aspergillus tanneri NIH 1004.</title>
        <authorList>
            <person name="Mounaud S."/>
            <person name="Singh I."/>
            <person name="Joardar V."/>
            <person name="Pakala S."/>
            <person name="Pakala S."/>
            <person name="Venepally P."/>
            <person name="Hoover J."/>
            <person name="Nierman W."/>
            <person name="Chung J."/>
            <person name="Losada L."/>
        </authorList>
    </citation>
    <scope>NUCLEOTIDE SEQUENCE [LARGE SCALE GENOMIC DNA]</scope>
    <source>
        <strain evidence="1 2">NIH1004</strain>
    </source>
</reference>
<protein>
    <submittedName>
        <fullName evidence="1">Uncharacterized protein</fullName>
    </submittedName>
</protein>
<dbReference type="Proteomes" id="UP000308092">
    <property type="component" value="Unassembled WGS sequence"/>
</dbReference>